<gene>
    <name evidence="3" type="ORF">ElyMa_005861700</name>
</gene>
<name>A0AAV4G0V8_9GAST</name>
<feature type="region of interest" description="Disordered" evidence="2">
    <location>
        <begin position="1"/>
        <end position="26"/>
    </location>
</feature>
<comment type="caution">
    <text evidence="3">The sequence shown here is derived from an EMBL/GenBank/DDBJ whole genome shotgun (WGS) entry which is preliminary data.</text>
</comment>
<evidence type="ECO:0000313" key="3">
    <source>
        <dbReference type="EMBL" id="GFR78939.1"/>
    </source>
</evidence>
<dbReference type="Gene3D" id="1.20.120.20">
    <property type="entry name" value="Apolipoprotein"/>
    <property type="match status" value="1"/>
</dbReference>
<feature type="coiled-coil region" evidence="1">
    <location>
        <begin position="290"/>
        <end position="353"/>
    </location>
</feature>
<keyword evidence="1" id="KW-0175">Coiled coil</keyword>
<evidence type="ECO:0000256" key="1">
    <source>
        <dbReference type="SAM" id="Coils"/>
    </source>
</evidence>
<protein>
    <submittedName>
        <fullName evidence="3">Uncharacterized protein</fullName>
    </submittedName>
</protein>
<evidence type="ECO:0000256" key="2">
    <source>
        <dbReference type="SAM" id="MobiDB-lite"/>
    </source>
</evidence>
<evidence type="ECO:0000313" key="4">
    <source>
        <dbReference type="Proteomes" id="UP000762676"/>
    </source>
</evidence>
<proteinExistence type="predicted"/>
<dbReference type="AlphaFoldDB" id="A0AAV4G0V8"/>
<keyword evidence="4" id="KW-1185">Reference proteome</keyword>
<dbReference type="SUPFAM" id="SSF58113">
    <property type="entry name" value="Apolipoprotein A-I"/>
    <property type="match status" value="1"/>
</dbReference>
<dbReference type="EMBL" id="BMAT01011785">
    <property type="protein sequence ID" value="GFR78939.1"/>
    <property type="molecule type" value="Genomic_DNA"/>
</dbReference>
<reference evidence="3 4" key="1">
    <citation type="journal article" date="2021" name="Elife">
        <title>Chloroplast acquisition without the gene transfer in kleptoplastic sea slugs, Plakobranchus ocellatus.</title>
        <authorList>
            <person name="Maeda T."/>
            <person name="Takahashi S."/>
            <person name="Yoshida T."/>
            <person name="Shimamura S."/>
            <person name="Takaki Y."/>
            <person name="Nagai Y."/>
            <person name="Toyoda A."/>
            <person name="Suzuki Y."/>
            <person name="Arimoto A."/>
            <person name="Ishii H."/>
            <person name="Satoh N."/>
            <person name="Nishiyama T."/>
            <person name="Hasebe M."/>
            <person name="Maruyama T."/>
            <person name="Minagawa J."/>
            <person name="Obokata J."/>
            <person name="Shigenobu S."/>
        </authorList>
    </citation>
    <scope>NUCLEOTIDE SEQUENCE [LARGE SCALE GENOMIC DNA]</scope>
</reference>
<organism evidence="3 4">
    <name type="scientific">Elysia marginata</name>
    <dbReference type="NCBI Taxonomy" id="1093978"/>
    <lineage>
        <taxon>Eukaryota</taxon>
        <taxon>Metazoa</taxon>
        <taxon>Spiralia</taxon>
        <taxon>Lophotrochozoa</taxon>
        <taxon>Mollusca</taxon>
        <taxon>Gastropoda</taxon>
        <taxon>Heterobranchia</taxon>
        <taxon>Euthyneura</taxon>
        <taxon>Panpulmonata</taxon>
        <taxon>Sacoglossa</taxon>
        <taxon>Placobranchoidea</taxon>
        <taxon>Plakobranchidae</taxon>
        <taxon>Elysia</taxon>
    </lineage>
</organism>
<sequence>MNFKGTEPKRRNRVTNLKVPEPTQRDRGLPENQFVIVLTTGLDLTLTRAIPAIIGTRRFCRVVTCSKGTESSKAGNDTTNSTLVFNSILSMSLVKRVSDTTNKLDVLVALVTMQEPSLMQETNSMTVVGSLEAARATVRVELEKREDCQSEFTCYVLGVDSQGREAVSTASLVQQPRRMDDGKVMSSLPLHLQSVASIQQLVTQSVAGLEDNMRQLQTDLYGRIESFESEVEDKMEQFQRHFSDQIKSYENNVNSWTETLDNNLKDQIEQLLKYCGDKSDTFEQRIDNKLDLFENRIEDEIDNYNSLNKLIQLDIKMSTYLDQFRSQAKTYIVDFLENLKQEMHREQEQALRNISGRVEEFLSKTSGLLTSMKGEFDIFKSYDQINIC</sequence>
<dbReference type="Proteomes" id="UP000762676">
    <property type="component" value="Unassembled WGS sequence"/>
</dbReference>
<accession>A0AAV4G0V8</accession>